<keyword evidence="8 14" id="KW-0863">Zinc-finger</keyword>
<dbReference type="GO" id="GO:0016020">
    <property type="term" value="C:membrane"/>
    <property type="evidence" value="ECO:0007669"/>
    <property type="project" value="UniProtKB-SubCell"/>
</dbReference>
<evidence type="ECO:0000256" key="12">
    <source>
        <dbReference type="ARBA" id="ARBA00023136"/>
    </source>
</evidence>
<evidence type="ECO:0000259" key="16">
    <source>
        <dbReference type="PROSITE" id="PS50089"/>
    </source>
</evidence>
<evidence type="ECO:0000256" key="14">
    <source>
        <dbReference type="PROSITE-ProRule" id="PRU00175"/>
    </source>
</evidence>
<dbReference type="GO" id="GO:0008270">
    <property type="term" value="F:zinc ion binding"/>
    <property type="evidence" value="ECO:0007669"/>
    <property type="project" value="UniProtKB-KW"/>
</dbReference>
<evidence type="ECO:0000313" key="18">
    <source>
        <dbReference type="RefSeq" id="XP_016752825.1"/>
    </source>
</evidence>
<keyword evidence="7" id="KW-0479">Metal-binding</keyword>
<dbReference type="PANTHER" id="PTHR46913">
    <property type="entry name" value="RING-H2 FINGER PROTEIN ATL16"/>
    <property type="match status" value="1"/>
</dbReference>
<evidence type="ECO:0000256" key="2">
    <source>
        <dbReference type="ARBA" id="ARBA00004167"/>
    </source>
</evidence>
<dbReference type="AlphaFoldDB" id="A0A1U8PNR8"/>
<dbReference type="InterPro" id="IPR001841">
    <property type="entry name" value="Znf_RING"/>
</dbReference>
<dbReference type="KEGG" id="ghi:107961100"/>
<evidence type="ECO:0000256" key="13">
    <source>
        <dbReference type="ARBA" id="ARBA00024209"/>
    </source>
</evidence>
<dbReference type="PANTHER" id="PTHR46913:SF1">
    <property type="entry name" value="RING-H2 FINGER PROTEIN ATL16"/>
    <property type="match status" value="1"/>
</dbReference>
<keyword evidence="11 15" id="KW-1133">Transmembrane helix</keyword>
<dbReference type="SMR" id="A0A1U8PNR8"/>
<dbReference type="OrthoDB" id="8062037at2759"/>
<dbReference type="PROSITE" id="PS50089">
    <property type="entry name" value="ZF_RING_2"/>
    <property type="match status" value="1"/>
</dbReference>
<feature type="transmembrane region" description="Helical" evidence="15">
    <location>
        <begin position="24"/>
        <end position="46"/>
    </location>
</feature>
<dbReference type="Proteomes" id="UP000818029">
    <property type="component" value="Chromosome A05"/>
</dbReference>
<dbReference type="Gene3D" id="3.30.40.10">
    <property type="entry name" value="Zinc/RING finger domain, C3HC4 (zinc finger)"/>
    <property type="match status" value="1"/>
</dbReference>
<evidence type="ECO:0000256" key="3">
    <source>
        <dbReference type="ARBA" id="ARBA00004906"/>
    </source>
</evidence>
<comment type="catalytic activity">
    <reaction evidence="1">
        <text>S-ubiquitinyl-[E2 ubiquitin-conjugating enzyme]-L-cysteine + [acceptor protein]-L-lysine = [E2 ubiquitin-conjugating enzyme]-L-cysteine + N(6)-ubiquitinyl-[acceptor protein]-L-lysine.</text>
        <dbReference type="EC" id="2.3.2.27"/>
    </reaction>
</comment>
<accession>A0A1U8PNR8</accession>
<feature type="transmembrane region" description="Helical" evidence="15">
    <location>
        <begin position="52"/>
        <end position="70"/>
    </location>
</feature>
<comment type="subcellular location">
    <subcellularLocation>
        <location evidence="2">Membrane</location>
        <topology evidence="2">Single-pass membrane protein</topology>
    </subcellularLocation>
</comment>
<sequence length="159" mass="18326">MEQVAMDMKAVVGMRSEMELTDGIGSLLGFTSSYCCLVLIVIFFLFAVPRCAMSVIELLNFMNFNVFFTFRYKCNPTTMKAAATVTVPYCCVCLYEAEEGERLRRLPRCKHCFHVDCIDAWFQYRSTCPLCRNEVSIGLRRPHNQLVSFLHNLFGKIHH</sequence>
<dbReference type="UniPathway" id="UPA00143"/>
<comment type="pathway">
    <text evidence="3">Protein modification; protein ubiquitination.</text>
</comment>
<evidence type="ECO:0000256" key="11">
    <source>
        <dbReference type="ARBA" id="ARBA00022989"/>
    </source>
</evidence>
<evidence type="ECO:0000256" key="4">
    <source>
        <dbReference type="ARBA" id="ARBA00012483"/>
    </source>
</evidence>
<evidence type="ECO:0000313" key="17">
    <source>
        <dbReference type="Proteomes" id="UP000818029"/>
    </source>
</evidence>
<dbReference type="Pfam" id="PF13639">
    <property type="entry name" value="zf-RING_2"/>
    <property type="match status" value="1"/>
</dbReference>
<dbReference type="InterPro" id="IPR044600">
    <property type="entry name" value="ATL1/ATL16-like"/>
</dbReference>
<reference evidence="17" key="1">
    <citation type="journal article" date="2020" name="Nat. Genet.">
        <title>Genomic diversifications of five Gossypium allopolyploid species and their impact on cotton improvement.</title>
        <authorList>
            <person name="Chen Z.J."/>
            <person name="Sreedasyam A."/>
            <person name="Ando A."/>
            <person name="Song Q."/>
            <person name="De Santiago L.M."/>
            <person name="Hulse-Kemp A.M."/>
            <person name="Ding M."/>
            <person name="Ye W."/>
            <person name="Kirkbride R.C."/>
            <person name="Jenkins J."/>
            <person name="Plott C."/>
            <person name="Lovell J."/>
            <person name="Lin Y.M."/>
            <person name="Vaughn R."/>
            <person name="Liu B."/>
            <person name="Simpson S."/>
            <person name="Scheffler B.E."/>
            <person name="Wen L."/>
            <person name="Saski C.A."/>
            <person name="Grover C.E."/>
            <person name="Hu G."/>
            <person name="Conover J.L."/>
            <person name="Carlson J.W."/>
            <person name="Shu S."/>
            <person name="Boston L.B."/>
            <person name="Williams M."/>
            <person name="Peterson D.G."/>
            <person name="McGee K."/>
            <person name="Jones D.C."/>
            <person name="Wendel J.F."/>
            <person name="Stelly D.M."/>
            <person name="Grimwood J."/>
            <person name="Schmutz J."/>
        </authorList>
    </citation>
    <scope>NUCLEOTIDE SEQUENCE [LARGE SCALE GENOMIC DNA]</scope>
    <source>
        <strain evidence="17">cv. TM-1</strain>
    </source>
</reference>
<keyword evidence="17" id="KW-1185">Reference proteome</keyword>
<evidence type="ECO:0000256" key="10">
    <source>
        <dbReference type="ARBA" id="ARBA00022833"/>
    </source>
</evidence>
<dbReference type="EC" id="2.3.2.27" evidence="4"/>
<keyword evidence="12 15" id="KW-0472">Membrane</keyword>
<proteinExistence type="inferred from homology"/>
<dbReference type="SUPFAM" id="SSF57850">
    <property type="entry name" value="RING/U-box"/>
    <property type="match status" value="1"/>
</dbReference>
<comment type="similarity">
    <text evidence="13">Belongs to the RING-type zinc finger family. ATL subfamily.</text>
</comment>
<dbReference type="GeneID" id="107961100"/>
<feature type="domain" description="RING-type" evidence="16">
    <location>
        <begin position="90"/>
        <end position="132"/>
    </location>
</feature>
<dbReference type="InterPro" id="IPR013083">
    <property type="entry name" value="Znf_RING/FYVE/PHD"/>
</dbReference>
<keyword evidence="6 15" id="KW-0812">Transmembrane</keyword>
<dbReference type="CDD" id="cd16461">
    <property type="entry name" value="RING-H2_EL5-like"/>
    <property type="match status" value="1"/>
</dbReference>
<dbReference type="GO" id="GO:0016567">
    <property type="term" value="P:protein ubiquitination"/>
    <property type="evidence" value="ECO:0000318"/>
    <property type="project" value="GO_Central"/>
</dbReference>
<dbReference type="GO" id="GO:0061630">
    <property type="term" value="F:ubiquitin protein ligase activity"/>
    <property type="evidence" value="ECO:0007669"/>
    <property type="project" value="UniProtKB-EC"/>
</dbReference>
<name>A0A1U8PNR8_GOSHI</name>
<dbReference type="PaxDb" id="3635-A0A1U8PNR8"/>
<evidence type="ECO:0000256" key="6">
    <source>
        <dbReference type="ARBA" id="ARBA00022692"/>
    </source>
</evidence>
<evidence type="ECO:0000256" key="15">
    <source>
        <dbReference type="SAM" id="Phobius"/>
    </source>
</evidence>
<keyword evidence="5" id="KW-0808">Transferase</keyword>
<evidence type="ECO:0000256" key="9">
    <source>
        <dbReference type="ARBA" id="ARBA00022786"/>
    </source>
</evidence>
<dbReference type="RefSeq" id="XP_016752825.1">
    <property type="nucleotide sequence ID" value="XM_016897336.1"/>
</dbReference>
<evidence type="ECO:0000256" key="5">
    <source>
        <dbReference type="ARBA" id="ARBA00022679"/>
    </source>
</evidence>
<keyword evidence="9" id="KW-0833">Ubl conjugation pathway</keyword>
<reference evidence="18" key="2">
    <citation type="submission" date="2025-08" db="UniProtKB">
        <authorList>
            <consortium name="RefSeq"/>
        </authorList>
    </citation>
    <scope>IDENTIFICATION</scope>
</reference>
<protein>
    <recommendedName>
        <fullName evidence="4">RING-type E3 ubiquitin transferase</fullName>
        <ecNumber evidence="4">2.3.2.27</ecNumber>
    </recommendedName>
</protein>
<evidence type="ECO:0000256" key="7">
    <source>
        <dbReference type="ARBA" id="ARBA00022723"/>
    </source>
</evidence>
<evidence type="ECO:0000256" key="1">
    <source>
        <dbReference type="ARBA" id="ARBA00000900"/>
    </source>
</evidence>
<keyword evidence="10" id="KW-0862">Zinc</keyword>
<evidence type="ECO:0000256" key="8">
    <source>
        <dbReference type="ARBA" id="ARBA00022771"/>
    </source>
</evidence>
<dbReference type="SMART" id="SM00184">
    <property type="entry name" value="RING"/>
    <property type="match status" value="1"/>
</dbReference>
<gene>
    <name evidence="18" type="primary">LOC107961100</name>
</gene>
<organism evidence="17 18">
    <name type="scientific">Gossypium hirsutum</name>
    <name type="common">Upland cotton</name>
    <name type="synonym">Gossypium mexicanum</name>
    <dbReference type="NCBI Taxonomy" id="3635"/>
    <lineage>
        <taxon>Eukaryota</taxon>
        <taxon>Viridiplantae</taxon>
        <taxon>Streptophyta</taxon>
        <taxon>Embryophyta</taxon>
        <taxon>Tracheophyta</taxon>
        <taxon>Spermatophyta</taxon>
        <taxon>Magnoliopsida</taxon>
        <taxon>eudicotyledons</taxon>
        <taxon>Gunneridae</taxon>
        <taxon>Pentapetalae</taxon>
        <taxon>rosids</taxon>
        <taxon>malvids</taxon>
        <taxon>Malvales</taxon>
        <taxon>Malvaceae</taxon>
        <taxon>Malvoideae</taxon>
        <taxon>Gossypium</taxon>
    </lineage>
</organism>